<dbReference type="EMBL" id="VEVO01000002">
    <property type="protein sequence ID" value="KAF0045090.1"/>
    <property type="molecule type" value="Genomic_DNA"/>
</dbReference>
<comment type="caution">
    <text evidence="1">The sequence shown here is derived from an EMBL/GenBank/DDBJ whole genome shotgun (WGS) entry which is preliminary data.</text>
</comment>
<accession>A0A6A4TNB9</accession>
<dbReference type="AlphaFoldDB" id="A0A6A4TNB9"/>
<reference evidence="1 2" key="1">
    <citation type="submission" date="2019-06" db="EMBL/GenBank/DDBJ databases">
        <title>Draft genomes of female and male turbot (Scophthalmus maximus).</title>
        <authorList>
            <person name="Xu H."/>
            <person name="Xu X.-W."/>
            <person name="Shao C."/>
            <person name="Chen S."/>
        </authorList>
    </citation>
    <scope>NUCLEOTIDE SEQUENCE [LARGE SCALE GENOMIC DNA]</scope>
    <source>
        <strain evidence="1">Ysfricsl-2016a</strain>
        <tissue evidence="1">Blood</tissue>
    </source>
</reference>
<dbReference type="Proteomes" id="UP000438429">
    <property type="component" value="Unassembled WGS sequence"/>
</dbReference>
<name>A0A6A4TNB9_SCOMX</name>
<evidence type="ECO:0000313" key="2">
    <source>
        <dbReference type="Proteomes" id="UP000438429"/>
    </source>
</evidence>
<gene>
    <name evidence="1" type="ORF">F2P81_001619</name>
</gene>
<organism evidence="1 2">
    <name type="scientific">Scophthalmus maximus</name>
    <name type="common">Turbot</name>
    <name type="synonym">Psetta maxima</name>
    <dbReference type="NCBI Taxonomy" id="52904"/>
    <lineage>
        <taxon>Eukaryota</taxon>
        <taxon>Metazoa</taxon>
        <taxon>Chordata</taxon>
        <taxon>Craniata</taxon>
        <taxon>Vertebrata</taxon>
        <taxon>Euteleostomi</taxon>
        <taxon>Actinopterygii</taxon>
        <taxon>Neopterygii</taxon>
        <taxon>Teleostei</taxon>
        <taxon>Neoteleostei</taxon>
        <taxon>Acanthomorphata</taxon>
        <taxon>Carangaria</taxon>
        <taxon>Pleuronectiformes</taxon>
        <taxon>Pleuronectoidei</taxon>
        <taxon>Scophthalmidae</taxon>
        <taxon>Scophthalmus</taxon>
    </lineage>
</organism>
<evidence type="ECO:0000313" key="1">
    <source>
        <dbReference type="EMBL" id="KAF0045090.1"/>
    </source>
</evidence>
<protein>
    <submittedName>
        <fullName evidence="1">Uncharacterized protein</fullName>
    </submittedName>
</protein>
<proteinExistence type="predicted"/>
<sequence length="118" mass="13505">MGVLPCDHPQRGTGEVCNLYQLDDTCDDTSEEPSRRRCSVQVGKSDIVNLTFPLNSSRYRLSSPTSYCNSRWKRLLSQGEAAQKNICRLMQPRSCITFRRSSEVTVQHECRVELKDFS</sequence>